<accession>L0HED1</accession>
<dbReference type="eggNOG" id="arCOG11016">
    <property type="taxonomic scope" value="Archaea"/>
</dbReference>
<dbReference type="InParanoid" id="L0HED1"/>
<dbReference type="GeneID" id="14309482"/>
<dbReference type="RefSeq" id="WP_015286060.1">
    <property type="nucleotide sequence ID" value="NC_019943.1"/>
</dbReference>
<reference evidence="1 2" key="2">
    <citation type="journal article" date="2014" name="Genome Announc.">
        <title>Complete Genome Sequence of Methanoregula formicica SMSPT, a Mesophilic Hydrogenotrophic Methanogen Isolated from a Methanogenic Upflow Anaerobic Sludge Blanket Reactor.</title>
        <authorList>
            <person name="Yamamoto K."/>
            <person name="Tamaki H."/>
            <person name="Cadillo-Quiroz H."/>
            <person name="Imachi H."/>
            <person name="Kyrpides N."/>
            <person name="Woyke T."/>
            <person name="Goodwin L."/>
            <person name="Zinder S.H."/>
            <person name="Kamagata Y."/>
            <person name="Liu W.T."/>
        </authorList>
    </citation>
    <scope>NUCLEOTIDE SEQUENCE [LARGE SCALE GENOMIC DNA]</scope>
    <source>
        <strain evidence="2">DSM 22288 / NBRC 105244 / SMSP</strain>
    </source>
</reference>
<dbReference type="PROSITE" id="PS51257">
    <property type="entry name" value="PROKAR_LIPOPROTEIN"/>
    <property type="match status" value="1"/>
</dbReference>
<protein>
    <recommendedName>
        <fullName evidence="3">Lipoprotein</fullName>
    </recommendedName>
</protein>
<dbReference type="HOGENOM" id="CLU_982152_0_0_2"/>
<sequence precursor="true">MKPDVFNIVAIIAILITVLISGCTGENPPITGSGSMAATQQVTQATIRQTILVTPVPTMPGCAYPPLNPWTWVPESYEPVTTTKIPPEPGAMVSKADLFGTPSLKWEEYAYFQKIRSLPDSQGISRMEKTRKMHQGRPAIHENHTYFLLIEGMSEELADTTMDDMYYDEYGNMISMHRRVIRNGEFLEDADRPPVNMSRGTPDCSGTVFALRYTFVGKDPVTVPAGHYPDAMKYTRKDIDESFPGKETLLTYWIDPAVPEPVKIVIDDPGEGLLFTYELRGWG</sequence>
<proteinExistence type="predicted"/>
<organism evidence="1 2">
    <name type="scientific">Methanoregula formicica (strain DSM 22288 / NBRC 105244 / SMSP)</name>
    <dbReference type="NCBI Taxonomy" id="593750"/>
    <lineage>
        <taxon>Archaea</taxon>
        <taxon>Methanobacteriati</taxon>
        <taxon>Methanobacteriota</taxon>
        <taxon>Stenosarchaea group</taxon>
        <taxon>Methanomicrobia</taxon>
        <taxon>Methanomicrobiales</taxon>
        <taxon>Methanoregulaceae</taxon>
        <taxon>Methanoregula</taxon>
    </lineage>
</organism>
<gene>
    <name evidence="1" type="ordered locus">Metfor_2090</name>
</gene>
<dbReference type="Proteomes" id="UP000010824">
    <property type="component" value="Chromosome"/>
</dbReference>
<evidence type="ECO:0000313" key="1">
    <source>
        <dbReference type="EMBL" id="AGB03097.1"/>
    </source>
</evidence>
<name>L0HED1_METFS</name>
<dbReference type="STRING" id="593750.Metfor_2090"/>
<dbReference type="KEGG" id="mfo:Metfor_2090"/>
<dbReference type="AlphaFoldDB" id="L0HED1"/>
<evidence type="ECO:0000313" key="2">
    <source>
        <dbReference type="Proteomes" id="UP000010824"/>
    </source>
</evidence>
<dbReference type="OrthoDB" id="387650at2157"/>
<keyword evidence="2" id="KW-1185">Reference proteome</keyword>
<evidence type="ECO:0008006" key="3">
    <source>
        <dbReference type="Google" id="ProtNLM"/>
    </source>
</evidence>
<dbReference type="EMBL" id="CP003167">
    <property type="protein sequence ID" value="AGB03097.1"/>
    <property type="molecule type" value="Genomic_DNA"/>
</dbReference>
<reference evidence="2" key="1">
    <citation type="submission" date="2011-12" db="EMBL/GenBank/DDBJ databases">
        <title>Complete sequence of Methanoregula formicicum SMSP.</title>
        <authorList>
            <person name="Lucas S."/>
            <person name="Han J."/>
            <person name="Lapidus A."/>
            <person name="Cheng J.-F."/>
            <person name="Goodwin L."/>
            <person name="Pitluck S."/>
            <person name="Peters L."/>
            <person name="Ovchinnikova G."/>
            <person name="Teshima H."/>
            <person name="Detter J.C."/>
            <person name="Han C."/>
            <person name="Tapia R."/>
            <person name="Land M."/>
            <person name="Hauser L."/>
            <person name="Kyrpides N."/>
            <person name="Ivanova N."/>
            <person name="Pagani I."/>
            <person name="Imachi H."/>
            <person name="Tamaki H."/>
            <person name="Sekiguchi Y."/>
            <person name="Kamagata Y."/>
            <person name="Cadillo-Quiroz H."/>
            <person name="Zinder S."/>
            <person name="Liu W.-T."/>
            <person name="Woyke T."/>
        </authorList>
    </citation>
    <scope>NUCLEOTIDE SEQUENCE [LARGE SCALE GENOMIC DNA]</scope>
    <source>
        <strain evidence="2">DSM 22288 / NBRC 105244 / SMSP</strain>
    </source>
</reference>